<dbReference type="GO" id="GO:0000166">
    <property type="term" value="F:nucleotide binding"/>
    <property type="evidence" value="ECO:0007669"/>
    <property type="project" value="InterPro"/>
</dbReference>
<evidence type="ECO:0000313" key="3">
    <source>
        <dbReference type="EMBL" id="TXL81660.1"/>
    </source>
</evidence>
<keyword evidence="4" id="KW-1185">Reference proteome</keyword>
<dbReference type="InterPro" id="IPR055170">
    <property type="entry name" value="GFO_IDH_MocA-like_dom"/>
</dbReference>
<protein>
    <submittedName>
        <fullName evidence="3">Gfo/Idh/MocA family oxidoreductase</fullName>
    </submittedName>
</protein>
<evidence type="ECO:0000259" key="1">
    <source>
        <dbReference type="Pfam" id="PF01408"/>
    </source>
</evidence>
<dbReference type="InterPro" id="IPR051450">
    <property type="entry name" value="Gfo/Idh/MocA_Oxidoreductases"/>
</dbReference>
<proteinExistence type="predicted"/>
<comment type="caution">
    <text evidence="3">The sequence shown here is derived from an EMBL/GenBank/DDBJ whole genome shotgun (WGS) entry which is preliminary data.</text>
</comment>
<dbReference type="Pfam" id="PF22725">
    <property type="entry name" value="GFO_IDH_MocA_C3"/>
    <property type="match status" value="1"/>
</dbReference>
<dbReference type="Pfam" id="PF01408">
    <property type="entry name" value="GFO_IDH_MocA"/>
    <property type="match status" value="1"/>
</dbReference>
<dbReference type="Proteomes" id="UP000321638">
    <property type="component" value="Unassembled WGS sequence"/>
</dbReference>
<dbReference type="Gene3D" id="3.40.50.720">
    <property type="entry name" value="NAD(P)-binding Rossmann-like Domain"/>
    <property type="match status" value="1"/>
</dbReference>
<organism evidence="3 4">
    <name type="scientific">Vineibacter terrae</name>
    <dbReference type="NCBI Taxonomy" id="2586908"/>
    <lineage>
        <taxon>Bacteria</taxon>
        <taxon>Pseudomonadati</taxon>
        <taxon>Pseudomonadota</taxon>
        <taxon>Alphaproteobacteria</taxon>
        <taxon>Hyphomicrobiales</taxon>
        <taxon>Vineibacter</taxon>
    </lineage>
</organism>
<name>A0A5C8PUY0_9HYPH</name>
<dbReference type="EMBL" id="VDUZ01000003">
    <property type="protein sequence ID" value="TXL81660.1"/>
    <property type="molecule type" value="Genomic_DNA"/>
</dbReference>
<sequence length="313" mass="33042">MKVNGGGIAQPAIGLVGFGRWGRHIFRDLRALGATVHVAVPGDASRQAAAEAGAASVQANLSALPEVDGYMVATPTATHAQVIAALLARNRPIFVEKPLTNDVDAARHLVEQAADRLFVMDKWRYHPGIRALAQQARSGALGEILAVRTLRLGWDNPHRDVDAVWILLPHDLSIVLEILGALPAAQAAFSTVPGRPGSDLIAVLHDGPGSAQVTIEVSSHHPTSRRAVVVVGTKGVAQLPDSYDDRILTAAGVPGEMTSKPTDIAVGGEMPLLLELEAFVAHLRGGPPPRSSAREGLMIVERIHALRRLAGLP</sequence>
<feature type="domain" description="GFO/IDH/MocA-like oxidoreductase" evidence="2">
    <location>
        <begin position="130"/>
        <end position="237"/>
    </location>
</feature>
<dbReference type="SUPFAM" id="SSF55347">
    <property type="entry name" value="Glyceraldehyde-3-phosphate dehydrogenase-like, C-terminal domain"/>
    <property type="match status" value="1"/>
</dbReference>
<dbReference type="InterPro" id="IPR000683">
    <property type="entry name" value="Gfo/Idh/MocA-like_OxRdtase_N"/>
</dbReference>
<evidence type="ECO:0000259" key="2">
    <source>
        <dbReference type="Pfam" id="PF22725"/>
    </source>
</evidence>
<gene>
    <name evidence="3" type="ORF">FHP25_03785</name>
</gene>
<dbReference type="PANTHER" id="PTHR43377">
    <property type="entry name" value="BILIVERDIN REDUCTASE A"/>
    <property type="match status" value="1"/>
</dbReference>
<dbReference type="Gene3D" id="3.30.360.10">
    <property type="entry name" value="Dihydrodipicolinate Reductase, domain 2"/>
    <property type="match status" value="1"/>
</dbReference>
<dbReference type="InterPro" id="IPR036291">
    <property type="entry name" value="NAD(P)-bd_dom_sf"/>
</dbReference>
<dbReference type="OrthoDB" id="9800846at2"/>
<dbReference type="PANTHER" id="PTHR43377:SF6">
    <property type="entry name" value="GFO_IDH_MOCA-LIKE OXIDOREDUCTASE N-TERMINAL DOMAIN-CONTAINING PROTEIN"/>
    <property type="match status" value="1"/>
</dbReference>
<accession>A0A5C8PUY0</accession>
<dbReference type="AlphaFoldDB" id="A0A5C8PUY0"/>
<feature type="domain" description="Gfo/Idh/MocA-like oxidoreductase N-terminal" evidence="1">
    <location>
        <begin position="13"/>
        <end position="115"/>
    </location>
</feature>
<dbReference type="SUPFAM" id="SSF51735">
    <property type="entry name" value="NAD(P)-binding Rossmann-fold domains"/>
    <property type="match status" value="1"/>
</dbReference>
<reference evidence="3 4" key="1">
    <citation type="submission" date="2019-06" db="EMBL/GenBank/DDBJ databases">
        <title>New taxonomy in bacterial strain CC-CFT640, isolated from vineyard.</title>
        <authorList>
            <person name="Lin S.-Y."/>
            <person name="Tsai C.-F."/>
            <person name="Young C.-C."/>
        </authorList>
    </citation>
    <scope>NUCLEOTIDE SEQUENCE [LARGE SCALE GENOMIC DNA]</scope>
    <source>
        <strain evidence="3 4">CC-CFT640</strain>
    </source>
</reference>
<evidence type="ECO:0000313" key="4">
    <source>
        <dbReference type="Proteomes" id="UP000321638"/>
    </source>
</evidence>